<evidence type="ECO:0000256" key="1">
    <source>
        <dbReference type="ARBA" id="ARBA00001946"/>
    </source>
</evidence>
<keyword evidence="14" id="KW-0289">Folate biosynthesis</keyword>
<dbReference type="GO" id="GO:0008841">
    <property type="term" value="F:dihydrofolate synthase activity"/>
    <property type="evidence" value="ECO:0007669"/>
    <property type="project" value="UniProtKB-EC"/>
</dbReference>
<comment type="catalytic activity">
    <reaction evidence="16">
        <text>(6S)-5,6,7,8-tetrahydrofolyl-(gamma-L-Glu)(n) + L-glutamate + ATP = (6S)-5,6,7,8-tetrahydrofolyl-(gamma-L-Glu)(n+1) + ADP + phosphate + H(+)</text>
        <dbReference type="Rhea" id="RHEA:10580"/>
        <dbReference type="Rhea" id="RHEA-COMP:14738"/>
        <dbReference type="Rhea" id="RHEA-COMP:14740"/>
        <dbReference type="ChEBI" id="CHEBI:15378"/>
        <dbReference type="ChEBI" id="CHEBI:29985"/>
        <dbReference type="ChEBI" id="CHEBI:30616"/>
        <dbReference type="ChEBI" id="CHEBI:43474"/>
        <dbReference type="ChEBI" id="CHEBI:141005"/>
        <dbReference type="ChEBI" id="CHEBI:456216"/>
        <dbReference type="EC" id="6.3.2.17"/>
    </reaction>
</comment>
<evidence type="ECO:0000256" key="11">
    <source>
        <dbReference type="ARBA" id="ARBA00022741"/>
    </source>
</evidence>
<feature type="domain" description="Mur ligase C-terminal" evidence="18">
    <location>
        <begin position="417"/>
        <end position="543"/>
    </location>
</feature>
<reference evidence="20 21" key="1">
    <citation type="submission" date="2012-07" db="EMBL/GenBank/DDBJ databases">
        <title>The Genome Sequence of Actinomyces neuii subsp. anitratus BVS029A5.</title>
        <authorList>
            <consortium name="The Broad Institute Genome Sequencing Platform"/>
            <person name="Earl A."/>
            <person name="Ward D."/>
            <person name="Feldgarden M."/>
            <person name="Gevers D."/>
            <person name="Saerens B."/>
            <person name="Vaneechoutte M."/>
            <person name="Walker B."/>
            <person name="Young S.K."/>
            <person name="Zeng Q."/>
            <person name="Gargeya S."/>
            <person name="Fitzgerald M."/>
            <person name="Haas B."/>
            <person name="Abouelleil A."/>
            <person name="Alvarado L."/>
            <person name="Arachchi H.M."/>
            <person name="Berlin A."/>
            <person name="Chapman S.B."/>
            <person name="Goldberg J."/>
            <person name="Griggs A."/>
            <person name="Gujja S."/>
            <person name="Hansen M."/>
            <person name="Howarth C."/>
            <person name="Imamovic A."/>
            <person name="Larimer J."/>
            <person name="McCowen C."/>
            <person name="Montmayeur A."/>
            <person name="Murphy C."/>
            <person name="Neiman D."/>
            <person name="Pearson M."/>
            <person name="Priest M."/>
            <person name="Roberts A."/>
            <person name="Saif S."/>
            <person name="Shea T."/>
            <person name="Sisk P."/>
            <person name="Sykes S."/>
            <person name="Wortman J."/>
            <person name="Nusbaum C."/>
            <person name="Birren B."/>
        </authorList>
    </citation>
    <scope>NUCLEOTIDE SEQUENCE [LARGE SCALE GENOMIC DNA]</scope>
    <source>
        <strain evidence="20 21">BVS029A5</strain>
    </source>
</reference>
<dbReference type="SUPFAM" id="SSF53244">
    <property type="entry name" value="MurD-like peptide ligases, peptide-binding domain"/>
    <property type="match status" value="1"/>
</dbReference>
<evidence type="ECO:0000256" key="16">
    <source>
        <dbReference type="ARBA" id="ARBA00047493"/>
    </source>
</evidence>
<dbReference type="Proteomes" id="UP000006075">
    <property type="component" value="Unassembled WGS sequence"/>
</dbReference>
<evidence type="ECO:0000256" key="15">
    <source>
        <dbReference type="ARBA" id="ARBA00030592"/>
    </source>
</evidence>
<dbReference type="EC" id="6.3.2.12" evidence="6"/>
<evidence type="ECO:0000256" key="7">
    <source>
        <dbReference type="ARBA" id="ARBA00013025"/>
    </source>
</evidence>
<keyword evidence="12" id="KW-0067">ATP-binding</keyword>
<keyword evidence="13" id="KW-0460">Magnesium</keyword>
<comment type="pathway">
    <text evidence="3">Cofactor biosynthesis; tetrahydrofolylpolyglutamate biosynthesis.</text>
</comment>
<dbReference type="Pfam" id="PF08245">
    <property type="entry name" value="Mur_ligase_M"/>
    <property type="match status" value="1"/>
</dbReference>
<comment type="catalytic activity">
    <reaction evidence="17">
        <text>7,8-dihydropteroate + L-glutamate + ATP = 7,8-dihydrofolate + ADP + phosphate + H(+)</text>
        <dbReference type="Rhea" id="RHEA:23584"/>
        <dbReference type="ChEBI" id="CHEBI:15378"/>
        <dbReference type="ChEBI" id="CHEBI:17839"/>
        <dbReference type="ChEBI" id="CHEBI:29985"/>
        <dbReference type="ChEBI" id="CHEBI:30616"/>
        <dbReference type="ChEBI" id="CHEBI:43474"/>
        <dbReference type="ChEBI" id="CHEBI:57451"/>
        <dbReference type="ChEBI" id="CHEBI:456216"/>
        <dbReference type="EC" id="6.3.2.12"/>
    </reaction>
</comment>
<dbReference type="NCBIfam" id="TIGR01499">
    <property type="entry name" value="folC"/>
    <property type="match status" value="1"/>
</dbReference>
<dbReference type="FunFam" id="3.40.1190.10:FF:000004">
    <property type="entry name" value="Dihydrofolate synthase/folylpolyglutamate synthase"/>
    <property type="match status" value="1"/>
</dbReference>
<dbReference type="eggNOG" id="COG0285">
    <property type="taxonomic scope" value="Bacteria"/>
</dbReference>
<dbReference type="HOGENOM" id="CLU_015869_1_2_11"/>
<evidence type="ECO:0000256" key="10">
    <source>
        <dbReference type="ARBA" id="ARBA00022723"/>
    </source>
</evidence>
<evidence type="ECO:0000256" key="17">
    <source>
        <dbReference type="ARBA" id="ARBA00049161"/>
    </source>
</evidence>
<evidence type="ECO:0000256" key="6">
    <source>
        <dbReference type="ARBA" id="ARBA00013023"/>
    </source>
</evidence>
<dbReference type="GO" id="GO:0004326">
    <property type="term" value="F:tetrahydrofolylpolyglutamate synthase activity"/>
    <property type="evidence" value="ECO:0007669"/>
    <property type="project" value="UniProtKB-EC"/>
</dbReference>
<evidence type="ECO:0000259" key="18">
    <source>
        <dbReference type="Pfam" id="PF02875"/>
    </source>
</evidence>
<accession>K0YX93</accession>
<name>K0YX93_9ACTO</name>
<keyword evidence="11" id="KW-0547">Nucleotide-binding</keyword>
<evidence type="ECO:0000256" key="12">
    <source>
        <dbReference type="ARBA" id="ARBA00022840"/>
    </source>
</evidence>
<dbReference type="PANTHER" id="PTHR11136:SF0">
    <property type="entry name" value="DIHYDROFOLATE SYNTHETASE-RELATED"/>
    <property type="match status" value="1"/>
</dbReference>
<dbReference type="SUPFAM" id="SSF53623">
    <property type="entry name" value="MurD-like peptide ligases, catalytic domain"/>
    <property type="match status" value="1"/>
</dbReference>
<dbReference type="PANTHER" id="PTHR11136">
    <property type="entry name" value="FOLYLPOLYGLUTAMATE SYNTHASE-RELATED"/>
    <property type="match status" value="1"/>
</dbReference>
<dbReference type="PATRIC" id="fig|888439.3.peg.81"/>
<evidence type="ECO:0000256" key="3">
    <source>
        <dbReference type="ARBA" id="ARBA00005150"/>
    </source>
</evidence>
<dbReference type="GO" id="GO:0046872">
    <property type="term" value="F:metal ion binding"/>
    <property type="evidence" value="ECO:0007669"/>
    <property type="project" value="UniProtKB-KW"/>
</dbReference>
<evidence type="ECO:0000256" key="13">
    <source>
        <dbReference type="ARBA" id="ARBA00022842"/>
    </source>
</evidence>
<comment type="pathway">
    <text evidence="2">Cofactor biosynthesis; tetrahydrofolate biosynthesis; 7,8-dihydrofolate from 2-amino-4-hydroxy-6-hydroxymethyl-7,8-dihydropteridine diphosphate and 4-aminobenzoate: step 2/2.</text>
</comment>
<gene>
    <name evidence="20" type="ORF">HMPREF9240_00080</name>
</gene>
<evidence type="ECO:0000313" key="21">
    <source>
        <dbReference type="Proteomes" id="UP000006075"/>
    </source>
</evidence>
<dbReference type="InterPro" id="IPR013221">
    <property type="entry name" value="Mur_ligase_cen"/>
</dbReference>
<evidence type="ECO:0000256" key="2">
    <source>
        <dbReference type="ARBA" id="ARBA00004799"/>
    </source>
</evidence>
<dbReference type="InterPro" id="IPR036615">
    <property type="entry name" value="Mur_ligase_C_dom_sf"/>
</dbReference>
<protein>
    <recommendedName>
        <fullName evidence="8">Dihydrofolate synthase/folylpolyglutamate synthase</fullName>
        <ecNumber evidence="6">6.3.2.12</ecNumber>
        <ecNumber evidence="7">6.3.2.17</ecNumber>
    </recommendedName>
    <alternativeName>
        <fullName evidence="15">Tetrahydrofolylpolyglutamate synthase</fullName>
    </alternativeName>
</protein>
<dbReference type="Pfam" id="PF02875">
    <property type="entry name" value="Mur_ligase_C"/>
    <property type="match status" value="1"/>
</dbReference>
<comment type="cofactor">
    <cofactor evidence="1">
        <name>Mg(2+)</name>
        <dbReference type="ChEBI" id="CHEBI:18420"/>
    </cofactor>
</comment>
<keyword evidence="21" id="KW-1185">Reference proteome</keyword>
<dbReference type="GO" id="GO:0005524">
    <property type="term" value="F:ATP binding"/>
    <property type="evidence" value="ECO:0007669"/>
    <property type="project" value="UniProtKB-KW"/>
</dbReference>
<keyword evidence="10" id="KW-0479">Metal-binding</keyword>
<organism evidence="20 21">
    <name type="scientific">Winkia neuii BV029A5</name>
    <dbReference type="NCBI Taxonomy" id="888439"/>
    <lineage>
        <taxon>Bacteria</taxon>
        <taxon>Bacillati</taxon>
        <taxon>Actinomycetota</taxon>
        <taxon>Actinomycetes</taxon>
        <taxon>Actinomycetales</taxon>
        <taxon>Actinomycetaceae</taxon>
        <taxon>Winkia</taxon>
    </lineage>
</organism>
<comment type="caution">
    <text evidence="20">The sequence shown here is derived from an EMBL/GenBank/DDBJ whole genome shotgun (WGS) entry which is preliminary data.</text>
</comment>
<dbReference type="EMBL" id="AGWP01000001">
    <property type="protein sequence ID" value="EJZ88442.1"/>
    <property type="molecule type" value="Genomic_DNA"/>
</dbReference>
<dbReference type="Gene3D" id="3.40.1190.10">
    <property type="entry name" value="Mur-like, catalytic domain"/>
    <property type="match status" value="1"/>
</dbReference>
<evidence type="ECO:0000256" key="4">
    <source>
        <dbReference type="ARBA" id="ARBA00008276"/>
    </source>
</evidence>
<keyword evidence="9" id="KW-0436">Ligase</keyword>
<dbReference type="InterPro" id="IPR001645">
    <property type="entry name" value="Folylpolyglutamate_synth"/>
</dbReference>
<dbReference type="InterPro" id="IPR036565">
    <property type="entry name" value="Mur-like_cat_sf"/>
</dbReference>
<evidence type="ECO:0000256" key="9">
    <source>
        <dbReference type="ARBA" id="ARBA00022598"/>
    </source>
</evidence>
<evidence type="ECO:0000256" key="5">
    <source>
        <dbReference type="ARBA" id="ARBA00011245"/>
    </source>
</evidence>
<dbReference type="GO" id="GO:0005737">
    <property type="term" value="C:cytoplasm"/>
    <property type="evidence" value="ECO:0007669"/>
    <property type="project" value="TreeGrafter"/>
</dbReference>
<proteinExistence type="inferred from homology"/>
<comment type="subunit">
    <text evidence="5">Monomer.</text>
</comment>
<dbReference type="EC" id="6.3.2.17" evidence="7"/>
<comment type="similarity">
    <text evidence="4">Belongs to the folylpolyglutamate synthase family.</text>
</comment>
<evidence type="ECO:0000259" key="19">
    <source>
        <dbReference type="Pfam" id="PF08245"/>
    </source>
</evidence>
<dbReference type="PROSITE" id="PS01012">
    <property type="entry name" value="FOLYLPOLYGLU_SYNT_2"/>
    <property type="match status" value="1"/>
</dbReference>
<dbReference type="InterPro" id="IPR004101">
    <property type="entry name" value="Mur_ligase_C"/>
</dbReference>
<sequence>MLRRIKIELMNNEHDADHTSAADAFLAAVDEAGQSGIDPELLPYLEAADQDEEPKKLPVTDISAEAEERQALENLVEASLLAGPLPEVVNEVSKEKTPEEAHQDLLKEAAREAALDKEVSRIYAQIIARAPEHKVQPSLDRVAMAMQYLGDPQQSFPAVHITGTNGKTSTARMIDSLAQATGLRTGRFTSPHLHTVRERISLDGEPISKEGFIAAYKDVADIVSMVDQKNAAGEGARLSFFEVFTVMAYAAFADYPIDLGVIEVGMGGRWDATNVIDAGVGVITPISKDHEKWLGSTLPQIASEKAGIIKEGMILILSKQEGSARQVILEEAQKKHATVREYGKDIEVLSRQNAVGGQLITVRTPAAVYEDVYVPLFGRHQAENAALAIAAFEAMAGGKALDARLLEQGMAAASSPGRAEILRSSPTVMVDAAHNPGGAAVLRRTLEDDFPFTDIVGVYSAMGDKDVEGVLSEMEPLLQAIVLTEMPGERAMKIDRLRQIAEDVFGPDRVLVAEDTASAIDQAVTASEQAGAPAPNTAVVAFGSVVFAAHVREVMGVGKAPSENVPSNI</sequence>
<dbReference type="Gene3D" id="3.90.190.20">
    <property type="entry name" value="Mur ligase, C-terminal domain"/>
    <property type="match status" value="1"/>
</dbReference>
<evidence type="ECO:0000313" key="20">
    <source>
        <dbReference type="EMBL" id="EJZ88442.1"/>
    </source>
</evidence>
<dbReference type="InterPro" id="IPR018109">
    <property type="entry name" value="Folylpolyglutamate_synth_CS"/>
</dbReference>
<evidence type="ECO:0000256" key="8">
    <source>
        <dbReference type="ARBA" id="ARBA00019357"/>
    </source>
</evidence>
<evidence type="ECO:0000256" key="14">
    <source>
        <dbReference type="ARBA" id="ARBA00022909"/>
    </source>
</evidence>
<dbReference type="AlphaFoldDB" id="K0YX93"/>
<feature type="domain" description="Mur ligase central" evidence="19">
    <location>
        <begin position="161"/>
        <end position="391"/>
    </location>
</feature>
<dbReference type="GO" id="GO:0046656">
    <property type="term" value="P:folic acid biosynthetic process"/>
    <property type="evidence" value="ECO:0007669"/>
    <property type="project" value="UniProtKB-KW"/>
</dbReference>